<accession>A0A0C3P1P2</accession>
<dbReference type="EMBL" id="KN831989">
    <property type="protein sequence ID" value="KIO01254.1"/>
    <property type="molecule type" value="Genomic_DNA"/>
</dbReference>
<keyword evidence="2" id="KW-1185">Reference proteome</keyword>
<dbReference type="AlphaFoldDB" id="A0A0C3P1P2"/>
<protein>
    <submittedName>
        <fullName evidence="1">Uncharacterized protein</fullName>
    </submittedName>
</protein>
<evidence type="ECO:0000313" key="2">
    <source>
        <dbReference type="Proteomes" id="UP000054217"/>
    </source>
</evidence>
<dbReference type="Proteomes" id="UP000054217">
    <property type="component" value="Unassembled WGS sequence"/>
</dbReference>
<sequence length="140" mass="15528">MIGLSFRFRSQRVVPWFCGSPPLGRPNGLTGTGCTLRRLFMSSCSSSHKISLILCHFCAGFDVLAPEERCYNNGSSNIEVPGLPAWPWSKKRMVIIVAESEMIVEHTMNTPGRTSRSPSTTMCIMFTRMYMGRSSTGCPP</sequence>
<proteinExistence type="predicted"/>
<reference evidence="1 2" key="1">
    <citation type="submission" date="2014-04" db="EMBL/GenBank/DDBJ databases">
        <authorList>
            <consortium name="DOE Joint Genome Institute"/>
            <person name="Kuo A."/>
            <person name="Kohler A."/>
            <person name="Costa M.D."/>
            <person name="Nagy L.G."/>
            <person name="Floudas D."/>
            <person name="Copeland A."/>
            <person name="Barry K.W."/>
            <person name="Cichocki N."/>
            <person name="Veneault-Fourrey C."/>
            <person name="LaButti K."/>
            <person name="Lindquist E.A."/>
            <person name="Lipzen A."/>
            <person name="Lundell T."/>
            <person name="Morin E."/>
            <person name="Murat C."/>
            <person name="Sun H."/>
            <person name="Tunlid A."/>
            <person name="Henrissat B."/>
            <person name="Grigoriev I.V."/>
            <person name="Hibbett D.S."/>
            <person name="Martin F."/>
            <person name="Nordberg H.P."/>
            <person name="Cantor M.N."/>
            <person name="Hua S.X."/>
        </authorList>
    </citation>
    <scope>NUCLEOTIDE SEQUENCE [LARGE SCALE GENOMIC DNA]</scope>
    <source>
        <strain evidence="1 2">Marx 270</strain>
    </source>
</reference>
<gene>
    <name evidence="1" type="ORF">M404DRAFT_735833</name>
</gene>
<name>A0A0C3P1P2_PISTI</name>
<dbReference type="InParanoid" id="A0A0C3P1P2"/>
<reference evidence="2" key="2">
    <citation type="submission" date="2015-01" db="EMBL/GenBank/DDBJ databases">
        <title>Evolutionary Origins and Diversification of the Mycorrhizal Mutualists.</title>
        <authorList>
            <consortium name="DOE Joint Genome Institute"/>
            <consortium name="Mycorrhizal Genomics Consortium"/>
            <person name="Kohler A."/>
            <person name="Kuo A."/>
            <person name="Nagy L.G."/>
            <person name="Floudas D."/>
            <person name="Copeland A."/>
            <person name="Barry K.W."/>
            <person name="Cichocki N."/>
            <person name="Veneault-Fourrey C."/>
            <person name="LaButti K."/>
            <person name="Lindquist E.A."/>
            <person name="Lipzen A."/>
            <person name="Lundell T."/>
            <person name="Morin E."/>
            <person name="Murat C."/>
            <person name="Riley R."/>
            <person name="Ohm R."/>
            <person name="Sun H."/>
            <person name="Tunlid A."/>
            <person name="Henrissat B."/>
            <person name="Grigoriev I.V."/>
            <person name="Hibbett D.S."/>
            <person name="Martin F."/>
        </authorList>
    </citation>
    <scope>NUCLEOTIDE SEQUENCE [LARGE SCALE GENOMIC DNA]</scope>
    <source>
        <strain evidence="2">Marx 270</strain>
    </source>
</reference>
<dbReference type="HOGENOM" id="CLU_1835950_0_0_1"/>
<organism evidence="1 2">
    <name type="scientific">Pisolithus tinctorius Marx 270</name>
    <dbReference type="NCBI Taxonomy" id="870435"/>
    <lineage>
        <taxon>Eukaryota</taxon>
        <taxon>Fungi</taxon>
        <taxon>Dikarya</taxon>
        <taxon>Basidiomycota</taxon>
        <taxon>Agaricomycotina</taxon>
        <taxon>Agaricomycetes</taxon>
        <taxon>Agaricomycetidae</taxon>
        <taxon>Boletales</taxon>
        <taxon>Sclerodermatineae</taxon>
        <taxon>Pisolithaceae</taxon>
        <taxon>Pisolithus</taxon>
    </lineage>
</organism>
<evidence type="ECO:0000313" key="1">
    <source>
        <dbReference type="EMBL" id="KIO01254.1"/>
    </source>
</evidence>